<evidence type="ECO:0000256" key="3">
    <source>
        <dbReference type="ARBA" id="ARBA00022741"/>
    </source>
</evidence>
<keyword evidence="4 6" id="KW-0067">ATP-binding</keyword>
<dbReference type="InterPro" id="IPR003439">
    <property type="entry name" value="ABC_transporter-like_ATP-bd"/>
</dbReference>
<dbReference type="GO" id="GO:0005524">
    <property type="term" value="F:ATP binding"/>
    <property type="evidence" value="ECO:0007669"/>
    <property type="project" value="UniProtKB-KW"/>
</dbReference>
<dbReference type="InterPro" id="IPR027417">
    <property type="entry name" value="P-loop_NTPase"/>
</dbReference>
<evidence type="ECO:0000256" key="2">
    <source>
        <dbReference type="ARBA" id="ARBA00022448"/>
    </source>
</evidence>
<evidence type="ECO:0000259" key="5">
    <source>
        <dbReference type="PROSITE" id="PS50893"/>
    </source>
</evidence>
<dbReference type="InterPro" id="IPR046342">
    <property type="entry name" value="CBS_dom_sf"/>
</dbReference>
<organism evidence="6 7">
    <name type="scientific">Mycolicibacterium frederiksbergense</name>
    <dbReference type="NCBI Taxonomy" id="117567"/>
    <lineage>
        <taxon>Bacteria</taxon>
        <taxon>Bacillati</taxon>
        <taxon>Actinomycetota</taxon>
        <taxon>Actinomycetes</taxon>
        <taxon>Mycobacteriales</taxon>
        <taxon>Mycobacteriaceae</taxon>
        <taxon>Mycolicibacterium</taxon>
    </lineage>
</organism>
<dbReference type="InterPro" id="IPR003593">
    <property type="entry name" value="AAA+_ATPase"/>
</dbReference>
<reference evidence="6 7" key="1">
    <citation type="submission" date="2023-04" db="EMBL/GenBank/DDBJ databases">
        <title>Forest soil microbial communities from Buena Vista Peninsula, Colon Province, Panama.</title>
        <authorList>
            <person name="Bouskill N."/>
        </authorList>
    </citation>
    <scope>NUCLEOTIDE SEQUENCE [LARGE SCALE GENOMIC DNA]</scope>
    <source>
        <strain evidence="6 7">AC80</strain>
    </source>
</reference>
<comment type="similarity">
    <text evidence="1">Belongs to the ABC transporter superfamily.</text>
</comment>
<dbReference type="SUPFAM" id="SSF54631">
    <property type="entry name" value="CBS-domain pair"/>
    <property type="match status" value="1"/>
</dbReference>
<proteinExistence type="inferred from homology"/>
<keyword evidence="7" id="KW-1185">Reference proteome</keyword>
<keyword evidence="2" id="KW-0813">Transport</keyword>
<comment type="caution">
    <text evidence="6">The sequence shown here is derived from an EMBL/GenBank/DDBJ whole genome shotgun (WGS) entry which is preliminary data.</text>
</comment>
<sequence>MITFDNVSKVYPDGTVAVNNLTLTAPNGKITTLVGPSGCGKTTSMRMINRLIEPSSGTIELDGVDTQSLDTVALRRRIGYVIQNAGLFPHRTVVDNVAALPRLLGGGKKETRSKAMELLERVGLDAKFARRYPWQLSGGQQQRVGVARALATDPPFLLMDEPFSAVDPIVRNQLQDEFLRLQADISKTIVMVTHDIDEALKLGDQVVVLRQGGTLAQAAAPAELLASPNDAFVADFVGSARGYQALGFHRPDDLLTLNDEPTVSVGQQVSTIPSGNGRWVLAVDAKNAPLGWVDTANLSGDTVRDTDINLCATTARRGDPLRELLNSALSSPSGRCVVTDDAGVLLGTATDHDVIDAIRRAKDAGVSGGLGAVTA</sequence>
<evidence type="ECO:0000313" key="6">
    <source>
        <dbReference type="EMBL" id="MDH6196299.1"/>
    </source>
</evidence>
<dbReference type="Pfam" id="PF00005">
    <property type="entry name" value="ABC_tran"/>
    <property type="match status" value="1"/>
</dbReference>
<dbReference type="Gene3D" id="3.40.50.300">
    <property type="entry name" value="P-loop containing nucleotide triphosphate hydrolases"/>
    <property type="match status" value="1"/>
</dbReference>
<dbReference type="RefSeq" id="WP_280832926.1">
    <property type="nucleotide sequence ID" value="NZ_JARXVE010000004.1"/>
</dbReference>
<dbReference type="PROSITE" id="PS50893">
    <property type="entry name" value="ABC_TRANSPORTER_2"/>
    <property type="match status" value="1"/>
</dbReference>
<name>A0ABT6L038_9MYCO</name>
<dbReference type="SMART" id="SM00382">
    <property type="entry name" value="AAA"/>
    <property type="match status" value="1"/>
</dbReference>
<dbReference type="SUPFAM" id="SSF52540">
    <property type="entry name" value="P-loop containing nucleoside triphosphate hydrolases"/>
    <property type="match status" value="1"/>
</dbReference>
<evidence type="ECO:0000256" key="4">
    <source>
        <dbReference type="ARBA" id="ARBA00022840"/>
    </source>
</evidence>
<dbReference type="EMBL" id="JARXVE010000004">
    <property type="protein sequence ID" value="MDH6196299.1"/>
    <property type="molecule type" value="Genomic_DNA"/>
</dbReference>
<feature type="domain" description="ABC transporter" evidence="5">
    <location>
        <begin position="2"/>
        <end position="236"/>
    </location>
</feature>
<evidence type="ECO:0000256" key="1">
    <source>
        <dbReference type="ARBA" id="ARBA00005417"/>
    </source>
</evidence>
<dbReference type="PROSITE" id="PS00211">
    <property type="entry name" value="ABC_TRANSPORTER_1"/>
    <property type="match status" value="1"/>
</dbReference>
<accession>A0ABT6L038</accession>
<protein>
    <submittedName>
        <fullName evidence="6">Osmoprotectant transport system ATP-binding protein</fullName>
    </submittedName>
</protein>
<dbReference type="InterPro" id="IPR017871">
    <property type="entry name" value="ABC_transporter-like_CS"/>
</dbReference>
<keyword evidence="3" id="KW-0547">Nucleotide-binding</keyword>
<evidence type="ECO:0000313" key="7">
    <source>
        <dbReference type="Proteomes" id="UP001160130"/>
    </source>
</evidence>
<dbReference type="PANTHER" id="PTHR43117:SF4">
    <property type="entry name" value="OSMOPROTECTANT IMPORT ATP-BINDING PROTEIN OSMV"/>
    <property type="match status" value="1"/>
</dbReference>
<dbReference type="PANTHER" id="PTHR43117">
    <property type="entry name" value="OSMOPROTECTANT IMPORT ATP-BINDING PROTEIN OSMV"/>
    <property type="match status" value="1"/>
</dbReference>
<dbReference type="Proteomes" id="UP001160130">
    <property type="component" value="Unassembled WGS sequence"/>
</dbReference>
<gene>
    <name evidence="6" type="ORF">M2272_002942</name>
</gene>